<evidence type="ECO:0000256" key="8">
    <source>
        <dbReference type="ARBA" id="ARBA00046432"/>
    </source>
</evidence>
<feature type="compositionally biased region" description="Polar residues" evidence="10">
    <location>
        <begin position="211"/>
        <end position="222"/>
    </location>
</feature>
<dbReference type="PANTHER" id="PTHR10233">
    <property type="entry name" value="TRANSLATION INITIATION FACTOR EIF-2B"/>
    <property type="match status" value="1"/>
</dbReference>
<sequence>MDAQSPSQSNVVPLVALSSSLKNSPSVNGGGGTVEDNTSSNNSTRLRAMSASTAHYGGGGGGDVPIEPVRQVVGFDVGNTQGAAIHNNMDNADGTSATMNEYRQEGHNYDANQSGTAAATSGAAAAAAATAAATTTATATTTTTTPAINQTASAENVAEDQLGALQTTAPSAIPRHVARAEFYGVAGSAESSDDLGRPDGSSPPTMIFPHLTQSGSNLSDASMTPPRPVRLEGSTAGGATANSAQEIAGGIATTFQAQVQAQTSTGEVLGIDEVLGGLPLQGGIEVPQPQPQTQTQIPQPGMSAVAAVATEAAELVLPSAVGHIPPMMENRTSLGSVQAPSAPLMTPSAEAANGVAGYAATPVSNQPVGSVPVSVAPSYRTAESVASLSSTPQTQHATSLASSYGLDRGHSTASSTMSTSIKSTTSASNIGTGSIPPHPHSISAASTVPVATVAGGEAGAASNAASTPSVAPEEKPRGPPQDKGTTKPPRPTTKAERRELQERQRAEKAARLAAEGKAPPPSKSGSAPKDDKGDKPSKASRAQGSSNGGGGGGGGSGGGGGGHRGGSHGGSLGGRCWDLFSNLPAWGGHAASDKEAKAQDTALAVSFGMTRRVLAEGGSGASEPLHTSVVELGVKLRDGKLRGSSARCLAMIEALKDIIRDYKPEATAMAGSESPSRSAGAGQGSSEGGVTSSATPEIFQSRDLLHKINVAIEHIVECRPLGIAMGNAIKYLKRLIPMVENELRHPSQSLRWQGSVISLTELENARDEGDEDDDEASECPDPVRQAKKLLLADLDKYAQEKIIGAQQHIVDIASQHIKQGDNILIYEGTSDIITRILVTAKRMKPNAHFSVVVVDSRPYRESTKALRVLLQNGISCTYSPFYAVERVCGSRSVTKAFIGAAGVASNGYVLSRLGTASICMLASSYKVPVVICCESCKFTERVLLDSVTMNELRDPADLLKMGVDGDVVASTPKHAKLRHLLPCYDVTPMKYITMVISEHGAVPPTAVPLFL</sequence>
<accession>A0A830HD82</accession>
<evidence type="ECO:0000256" key="1">
    <source>
        <dbReference type="ARBA" id="ARBA00004514"/>
    </source>
</evidence>
<feature type="region of interest" description="Disordered" evidence="10">
    <location>
        <begin position="458"/>
        <end position="568"/>
    </location>
</feature>
<evidence type="ECO:0000256" key="9">
    <source>
        <dbReference type="RuleBase" id="RU003814"/>
    </source>
</evidence>
<feature type="compositionally biased region" description="Polar residues" evidence="10">
    <location>
        <begin position="1"/>
        <end position="27"/>
    </location>
</feature>
<comment type="subunit">
    <text evidence="8">Component of the translation initiation factor 2B (eIF2B) complex which is a heterodecamer of two sets of five different subunits: alpha, beta, gamma, delta and epsilon. Subunits alpha, beta and delta comprise a regulatory subcomplex and subunits epsilon and gamma comprise a catalytic subcomplex. Within the complex, the hexameric regulatory complex resides at the center, with the two heterodimeric catalytic subcomplexes bound on opposite sides.</text>
</comment>
<feature type="compositionally biased region" description="Polar residues" evidence="10">
    <location>
        <begin position="385"/>
        <end position="402"/>
    </location>
</feature>
<protein>
    <recommendedName>
        <fullName evidence="6">Translation initiation factor eIF2B subunit delta</fullName>
    </recommendedName>
    <alternativeName>
        <fullName evidence="7">eIF2B GDP-GTP exchange factor subunit delta</fullName>
    </alternativeName>
</protein>
<evidence type="ECO:0000256" key="6">
    <source>
        <dbReference type="ARBA" id="ARBA00044147"/>
    </source>
</evidence>
<dbReference type="SUPFAM" id="SSF100950">
    <property type="entry name" value="NagB/RpiA/CoA transferase-like"/>
    <property type="match status" value="1"/>
</dbReference>
<feature type="compositionally biased region" description="Basic and acidic residues" evidence="10">
    <location>
        <begin position="493"/>
        <end position="510"/>
    </location>
</feature>
<dbReference type="Gene3D" id="3.40.50.10470">
    <property type="entry name" value="Translation initiation factor eif-2b, domain 2"/>
    <property type="match status" value="1"/>
</dbReference>
<evidence type="ECO:0000313" key="12">
    <source>
        <dbReference type="Proteomes" id="UP000660262"/>
    </source>
</evidence>
<evidence type="ECO:0000256" key="4">
    <source>
        <dbReference type="ARBA" id="ARBA00022540"/>
    </source>
</evidence>
<comment type="subcellular location">
    <subcellularLocation>
        <location evidence="1">Cytoplasm</location>
        <location evidence="1">Cytosol</location>
    </subcellularLocation>
</comment>
<dbReference type="GO" id="GO:0005829">
    <property type="term" value="C:cytosol"/>
    <property type="evidence" value="ECO:0007669"/>
    <property type="project" value="UniProtKB-SubCell"/>
</dbReference>
<name>A0A830HD82_9CHLO</name>
<feature type="compositionally biased region" description="Basic and acidic residues" evidence="10">
    <location>
        <begin position="528"/>
        <end position="537"/>
    </location>
</feature>
<feature type="region of interest" description="Disordered" evidence="10">
    <location>
        <begin position="385"/>
        <end position="443"/>
    </location>
</feature>
<feature type="compositionally biased region" description="Gly residues" evidence="10">
    <location>
        <begin position="546"/>
        <end position="568"/>
    </location>
</feature>
<evidence type="ECO:0000256" key="7">
    <source>
        <dbReference type="ARBA" id="ARBA00044356"/>
    </source>
</evidence>
<feature type="compositionally biased region" description="Low complexity" evidence="10">
    <location>
        <begin position="411"/>
        <end position="428"/>
    </location>
</feature>
<dbReference type="Proteomes" id="UP000660262">
    <property type="component" value="Unassembled WGS sequence"/>
</dbReference>
<evidence type="ECO:0000313" key="11">
    <source>
        <dbReference type="EMBL" id="GHP05024.1"/>
    </source>
</evidence>
<reference evidence="11" key="1">
    <citation type="submission" date="2020-10" db="EMBL/GenBank/DDBJ databases">
        <title>Unveiling of a novel bifunctional photoreceptor, Dualchrome1, isolated from a cosmopolitan green alga.</title>
        <authorList>
            <person name="Suzuki S."/>
            <person name="Kawachi M."/>
        </authorList>
    </citation>
    <scope>NUCLEOTIDE SEQUENCE</scope>
    <source>
        <strain evidence="11">NIES 2893</strain>
    </source>
</reference>
<comment type="similarity">
    <text evidence="2 9">Belongs to the eIF-2B alpha/beta/delta subunits family.</text>
</comment>
<comment type="caution">
    <text evidence="11">The sequence shown here is derived from an EMBL/GenBank/DDBJ whole genome shotgun (WGS) entry which is preliminary data.</text>
</comment>
<evidence type="ECO:0000256" key="3">
    <source>
        <dbReference type="ARBA" id="ARBA00022490"/>
    </source>
</evidence>
<dbReference type="GO" id="GO:0003743">
    <property type="term" value="F:translation initiation factor activity"/>
    <property type="evidence" value="ECO:0007669"/>
    <property type="project" value="UniProtKB-KW"/>
</dbReference>
<dbReference type="PANTHER" id="PTHR10233:SF14">
    <property type="entry name" value="TRANSLATION INITIATION FACTOR EIF-2B SUBUNIT DELTA"/>
    <property type="match status" value="1"/>
</dbReference>
<evidence type="ECO:0000256" key="10">
    <source>
        <dbReference type="SAM" id="MobiDB-lite"/>
    </source>
</evidence>
<keyword evidence="5" id="KW-0648">Protein biosynthesis</keyword>
<dbReference type="InterPro" id="IPR042529">
    <property type="entry name" value="IF_2B-like_C"/>
</dbReference>
<keyword evidence="12" id="KW-1185">Reference proteome</keyword>
<feature type="region of interest" description="Disordered" evidence="10">
    <location>
        <begin position="667"/>
        <end position="694"/>
    </location>
</feature>
<dbReference type="OrthoDB" id="10254737at2759"/>
<proteinExistence type="inferred from homology"/>
<dbReference type="InterPro" id="IPR037171">
    <property type="entry name" value="NagB/RpiA_transferase-like"/>
</dbReference>
<dbReference type="AlphaFoldDB" id="A0A830HD82"/>
<evidence type="ECO:0000256" key="5">
    <source>
        <dbReference type="ARBA" id="ARBA00022917"/>
    </source>
</evidence>
<dbReference type="InterPro" id="IPR000649">
    <property type="entry name" value="IF-2B-related"/>
</dbReference>
<feature type="compositionally biased region" description="Low complexity" evidence="10">
    <location>
        <begin position="511"/>
        <end position="527"/>
    </location>
</feature>
<feature type="region of interest" description="Disordered" evidence="10">
    <location>
        <begin position="188"/>
        <end position="227"/>
    </location>
</feature>
<dbReference type="EMBL" id="BNJQ01000009">
    <property type="protein sequence ID" value="GHP05024.1"/>
    <property type="molecule type" value="Genomic_DNA"/>
</dbReference>
<keyword evidence="3" id="KW-0963">Cytoplasm</keyword>
<feature type="region of interest" description="Disordered" evidence="10">
    <location>
        <begin position="1"/>
        <end position="42"/>
    </location>
</feature>
<organism evidence="11 12">
    <name type="scientific">Pycnococcus provasolii</name>
    <dbReference type="NCBI Taxonomy" id="41880"/>
    <lineage>
        <taxon>Eukaryota</taxon>
        <taxon>Viridiplantae</taxon>
        <taxon>Chlorophyta</taxon>
        <taxon>Pseudoscourfieldiophyceae</taxon>
        <taxon>Pseudoscourfieldiales</taxon>
        <taxon>Pycnococcaceae</taxon>
        <taxon>Pycnococcus</taxon>
    </lineage>
</organism>
<dbReference type="Pfam" id="PF01008">
    <property type="entry name" value="IF-2B"/>
    <property type="match status" value="1"/>
</dbReference>
<evidence type="ECO:0000256" key="2">
    <source>
        <dbReference type="ARBA" id="ARBA00007251"/>
    </source>
</evidence>
<keyword evidence="4" id="KW-0396">Initiation factor</keyword>
<gene>
    <name evidence="11" type="ORF">PPROV_000377600</name>
</gene>